<evidence type="ECO:0000259" key="11">
    <source>
        <dbReference type="Pfam" id="PF02823"/>
    </source>
</evidence>
<dbReference type="OrthoDB" id="9804110at2"/>
<dbReference type="PANTHER" id="PTHR13822:SF10">
    <property type="entry name" value="ATP SYNTHASE EPSILON CHAIN, CHLOROPLASTIC"/>
    <property type="match status" value="1"/>
</dbReference>
<comment type="subunit">
    <text evidence="8 9">F-type ATPases have 2 components, CF(1) - the catalytic core - and CF(0) - the membrane proton channel. CF(1) has five subunits: alpha(3), beta(3), gamma(1), delta(1), epsilon(1). CF(0) has three main subunits: a, b and c.</text>
</comment>
<dbReference type="GO" id="GO:0046933">
    <property type="term" value="F:proton-transporting ATP synthase activity, rotational mechanism"/>
    <property type="evidence" value="ECO:0007669"/>
    <property type="project" value="UniProtKB-UniRule"/>
</dbReference>
<dbReference type="HAMAP" id="MF_00530">
    <property type="entry name" value="ATP_synth_epsil_bac"/>
    <property type="match status" value="1"/>
</dbReference>
<dbReference type="InterPro" id="IPR020546">
    <property type="entry name" value="ATP_synth_F1_dsu/esu_N"/>
</dbReference>
<evidence type="ECO:0000256" key="1">
    <source>
        <dbReference type="ARBA" id="ARBA00004202"/>
    </source>
</evidence>
<evidence type="ECO:0000256" key="6">
    <source>
        <dbReference type="ARBA" id="ARBA00023196"/>
    </source>
</evidence>
<keyword evidence="6 8" id="KW-0139">CF(1)</keyword>
<evidence type="ECO:0000259" key="10">
    <source>
        <dbReference type="Pfam" id="PF00401"/>
    </source>
</evidence>
<feature type="domain" description="ATP synthase F1 complex delta/epsilon subunit N-terminal" evidence="11">
    <location>
        <begin position="11"/>
        <end position="87"/>
    </location>
</feature>
<dbReference type="CDD" id="cd12152">
    <property type="entry name" value="F1-ATPase_delta"/>
    <property type="match status" value="1"/>
</dbReference>
<dbReference type="Pfam" id="PF02823">
    <property type="entry name" value="ATP-synt_DE_N"/>
    <property type="match status" value="1"/>
</dbReference>
<dbReference type="EMBL" id="CP017831">
    <property type="protein sequence ID" value="AOZ96601.1"/>
    <property type="molecule type" value="Genomic_DNA"/>
</dbReference>
<gene>
    <name evidence="8" type="primary">atpC</name>
    <name evidence="12" type="ORF">bhn_I1568</name>
</gene>
<feature type="domain" description="ATP synthase epsilon subunit C-terminal" evidence="10">
    <location>
        <begin position="92"/>
        <end position="136"/>
    </location>
</feature>
<evidence type="ECO:0000256" key="7">
    <source>
        <dbReference type="ARBA" id="ARBA00023310"/>
    </source>
</evidence>
<accession>A0A1D9P275</accession>
<organism evidence="12 13">
    <name type="scientific">Butyrivibrio hungatei</name>
    <dbReference type="NCBI Taxonomy" id="185008"/>
    <lineage>
        <taxon>Bacteria</taxon>
        <taxon>Bacillati</taxon>
        <taxon>Bacillota</taxon>
        <taxon>Clostridia</taxon>
        <taxon>Lachnospirales</taxon>
        <taxon>Lachnospiraceae</taxon>
        <taxon>Butyrivibrio</taxon>
    </lineage>
</organism>
<dbReference type="InterPro" id="IPR036771">
    <property type="entry name" value="ATPsynth_dsu/esu_N"/>
</dbReference>
<evidence type="ECO:0000256" key="9">
    <source>
        <dbReference type="RuleBase" id="RU003656"/>
    </source>
</evidence>
<dbReference type="Pfam" id="PF00401">
    <property type="entry name" value="ATP-synt_DE"/>
    <property type="match status" value="1"/>
</dbReference>
<keyword evidence="8" id="KW-0375">Hydrogen ion transport</keyword>
<dbReference type="AlphaFoldDB" id="A0A1D9P275"/>
<dbReference type="InterPro" id="IPR020547">
    <property type="entry name" value="ATP_synth_F1_esu_C"/>
</dbReference>
<comment type="subcellular location">
    <subcellularLocation>
        <location evidence="1 8">Cell membrane</location>
        <topology evidence="1 8">Peripheral membrane protein</topology>
    </subcellularLocation>
</comment>
<dbReference type="InterPro" id="IPR001469">
    <property type="entry name" value="ATP_synth_F1_dsu/esu"/>
</dbReference>
<evidence type="ECO:0000256" key="5">
    <source>
        <dbReference type="ARBA" id="ARBA00023136"/>
    </source>
</evidence>
<dbReference type="GO" id="GO:0005524">
    <property type="term" value="F:ATP binding"/>
    <property type="evidence" value="ECO:0007669"/>
    <property type="project" value="UniProtKB-UniRule"/>
</dbReference>
<reference evidence="13" key="1">
    <citation type="submission" date="2016-10" db="EMBL/GenBank/DDBJ databases">
        <title>The complete genome sequence of the rumen bacterium Butyrivibrio hungatei MB2003.</title>
        <authorList>
            <person name="Palevich N."/>
            <person name="Kelly W.J."/>
            <person name="Leahy S.C."/>
            <person name="Altermann E."/>
            <person name="Rakonjac J."/>
            <person name="Attwood G.T."/>
        </authorList>
    </citation>
    <scope>NUCLEOTIDE SEQUENCE [LARGE SCALE GENOMIC DNA]</scope>
    <source>
        <strain evidence="13">MB2003</strain>
    </source>
</reference>
<keyword evidence="5 8" id="KW-0472">Membrane</keyword>
<keyword evidence="7 8" id="KW-0066">ATP synthesis</keyword>
<comment type="function">
    <text evidence="8">Produces ATP from ADP in the presence of a proton gradient across the membrane.</text>
</comment>
<dbReference type="KEGG" id="bhu:bhn_I1568"/>
<evidence type="ECO:0000313" key="13">
    <source>
        <dbReference type="Proteomes" id="UP000179284"/>
    </source>
</evidence>
<dbReference type="PANTHER" id="PTHR13822">
    <property type="entry name" value="ATP SYNTHASE DELTA/EPSILON CHAIN"/>
    <property type="match status" value="1"/>
</dbReference>
<dbReference type="RefSeq" id="WP_071176277.1">
    <property type="nucleotide sequence ID" value="NZ_CP017831.1"/>
</dbReference>
<keyword evidence="8" id="KW-1003">Cell membrane</keyword>
<evidence type="ECO:0000256" key="8">
    <source>
        <dbReference type="HAMAP-Rule" id="MF_00530"/>
    </source>
</evidence>
<keyword evidence="3 8" id="KW-0813">Transport</keyword>
<comment type="similarity">
    <text evidence="2 8 9">Belongs to the ATPase epsilon chain family.</text>
</comment>
<evidence type="ECO:0000256" key="2">
    <source>
        <dbReference type="ARBA" id="ARBA00005712"/>
    </source>
</evidence>
<dbReference type="GO" id="GO:0005886">
    <property type="term" value="C:plasma membrane"/>
    <property type="evidence" value="ECO:0007669"/>
    <property type="project" value="UniProtKB-SubCell"/>
</dbReference>
<dbReference type="NCBIfam" id="TIGR01216">
    <property type="entry name" value="ATP_synt_epsi"/>
    <property type="match status" value="1"/>
</dbReference>
<proteinExistence type="inferred from homology"/>
<protein>
    <recommendedName>
        <fullName evidence="8">ATP synthase epsilon chain</fullName>
    </recommendedName>
    <alternativeName>
        <fullName evidence="8">ATP synthase F1 sector epsilon subunit</fullName>
    </alternativeName>
    <alternativeName>
        <fullName evidence="8">F-ATPase epsilon subunit</fullName>
    </alternativeName>
</protein>
<evidence type="ECO:0000256" key="4">
    <source>
        <dbReference type="ARBA" id="ARBA00023065"/>
    </source>
</evidence>
<dbReference type="Gene3D" id="2.60.15.10">
    <property type="entry name" value="F0F1 ATP synthase delta/epsilon subunit, N-terminal"/>
    <property type="match status" value="1"/>
</dbReference>
<evidence type="ECO:0000256" key="3">
    <source>
        <dbReference type="ARBA" id="ARBA00022448"/>
    </source>
</evidence>
<evidence type="ECO:0000313" key="12">
    <source>
        <dbReference type="EMBL" id="AOZ96601.1"/>
    </source>
</evidence>
<keyword evidence="4 8" id="KW-0406">Ion transport</keyword>
<keyword evidence="13" id="KW-1185">Reference proteome</keyword>
<dbReference type="GO" id="GO:0045259">
    <property type="term" value="C:proton-transporting ATP synthase complex"/>
    <property type="evidence" value="ECO:0007669"/>
    <property type="project" value="UniProtKB-KW"/>
</dbReference>
<dbReference type="InterPro" id="IPR036794">
    <property type="entry name" value="ATP_F1_dsu/esu_C_sf"/>
</dbReference>
<dbReference type="SUPFAM" id="SSF46604">
    <property type="entry name" value="Epsilon subunit of F1F0-ATP synthase C-terminal domain"/>
    <property type="match status" value="1"/>
</dbReference>
<name>A0A1D9P275_9FIRM</name>
<dbReference type="SUPFAM" id="SSF51344">
    <property type="entry name" value="Epsilon subunit of F1F0-ATP synthase N-terminal domain"/>
    <property type="match status" value="1"/>
</dbReference>
<dbReference type="Gene3D" id="1.20.5.440">
    <property type="entry name" value="ATP synthase delta/epsilon subunit, C-terminal domain"/>
    <property type="match status" value="1"/>
</dbReference>
<dbReference type="Proteomes" id="UP000179284">
    <property type="component" value="Chromosome I"/>
</dbReference>
<sequence>MSDNKNATFGLQVISVNGVFYDDRAEEIILPCEDGELAILAGHEEMILALSDGIIKIKKPGGEWLIGVVSLGSVQVANNRCIVLVNTVERPEDIDKRRAQEAYEFAMEHLAQKQSIKEFKKSQAGLARALSRLKAASKYTD</sequence>